<gene>
    <name evidence="5" type="ORF">B1199_13760</name>
</gene>
<dbReference type="InterPro" id="IPR051544">
    <property type="entry name" value="TPS_OM_transporter"/>
</dbReference>
<organism evidence="5 6">
    <name type="scientific">Pseudoalteromonas ulvae</name>
    <dbReference type="NCBI Taxonomy" id="107327"/>
    <lineage>
        <taxon>Bacteria</taxon>
        <taxon>Pseudomonadati</taxon>
        <taxon>Pseudomonadota</taxon>
        <taxon>Gammaproteobacteria</taxon>
        <taxon>Alteromonadales</taxon>
        <taxon>Pseudoalteromonadaceae</taxon>
        <taxon>Pseudoalteromonas</taxon>
    </lineage>
</organism>
<comment type="subcellular location">
    <subcellularLocation>
        <location evidence="1">Membrane</location>
    </subcellularLocation>
</comment>
<dbReference type="Proteomes" id="UP000194841">
    <property type="component" value="Unassembled WGS sequence"/>
</dbReference>
<evidence type="ECO:0000313" key="6">
    <source>
        <dbReference type="Proteomes" id="UP000194841"/>
    </source>
</evidence>
<dbReference type="Gene3D" id="3.10.20.310">
    <property type="entry name" value="membrane protein fhac"/>
    <property type="match status" value="1"/>
</dbReference>
<dbReference type="GO" id="GO:0098046">
    <property type="term" value="C:type V protein secretion system complex"/>
    <property type="evidence" value="ECO:0007669"/>
    <property type="project" value="TreeGrafter"/>
</dbReference>
<dbReference type="Pfam" id="PF01103">
    <property type="entry name" value="Omp85"/>
    <property type="match status" value="1"/>
</dbReference>
<name>A0A244CQG3_PSEDV</name>
<dbReference type="GO" id="GO:0019867">
    <property type="term" value="C:outer membrane"/>
    <property type="evidence" value="ECO:0007669"/>
    <property type="project" value="InterPro"/>
</dbReference>
<feature type="domain" description="Bacterial surface antigen (D15)" evidence="3">
    <location>
        <begin position="186"/>
        <end position="557"/>
    </location>
</feature>
<dbReference type="PANTHER" id="PTHR34597">
    <property type="entry name" value="SLR1661 PROTEIN"/>
    <property type="match status" value="1"/>
</dbReference>
<dbReference type="PANTHER" id="PTHR34597:SF3">
    <property type="entry name" value="OUTER MEMBRANE TRANSPORTER CDIB"/>
    <property type="match status" value="1"/>
</dbReference>
<dbReference type="InterPro" id="IPR010827">
    <property type="entry name" value="BamA/TamA_POTRA"/>
</dbReference>
<dbReference type="InterPro" id="IPR000184">
    <property type="entry name" value="Bac_surfAg_D15"/>
</dbReference>
<dbReference type="GO" id="GO:0008320">
    <property type="term" value="F:protein transmembrane transporter activity"/>
    <property type="evidence" value="ECO:0007669"/>
    <property type="project" value="TreeGrafter"/>
</dbReference>
<proteinExistence type="predicted"/>
<protein>
    <recommendedName>
        <fullName evidence="7">Bacterial surface antigen (D15) domain-containing protein</fullName>
    </recommendedName>
</protein>
<dbReference type="Gene3D" id="2.40.160.50">
    <property type="entry name" value="membrane protein fhac: a member of the omp85/tpsb transporter family"/>
    <property type="match status" value="1"/>
</dbReference>
<comment type="caution">
    <text evidence="5">The sequence shown here is derived from an EMBL/GenBank/DDBJ whole genome shotgun (WGS) entry which is preliminary data.</text>
</comment>
<keyword evidence="6" id="KW-1185">Reference proteome</keyword>
<evidence type="ECO:0000256" key="1">
    <source>
        <dbReference type="ARBA" id="ARBA00004370"/>
    </source>
</evidence>
<accession>A0A244CQG3</accession>
<dbReference type="Pfam" id="PF07244">
    <property type="entry name" value="POTRA"/>
    <property type="match status" value="1"/>
</dbReference>
<evidence type="ECO:0000313" key="5">
    <source>
        <dbReference type="EMBL" id="OUL57429.1"/>
    </source>
</evidence>
<keyword evidence="2" id="KW-0472">Membrane</keyword>
<feature type="domain" description="POTRA" evidence="4">
    <location>
        <begin position="100"/>
        <end position="156"/>
    </location>
</feature>
<dbReference type="AlphaFoldDB" id="A0A244CQG3"/>
<evidence type="ECO:0000259" key="4">
    <source>
        <dbReference type="Pfam" id="PF07244"/>
    </source>
</evidence>
<evidence type="ECO:0000259" key="3">
    <source>
        <dbReference type="Pfam" id="PF01103"/>
    </source>
</evidence>
<sequence length="571" mass="65817">MSISTVIFASFAGHLVSAEELRAESTNVFASEQSCQWQTRPDQYSEFEMRYQMDQLDPLPTPQPGMTVANIRFKRLNIFNADNPDENNALFNFANKIHLITDESVINNILLFQSGDPYDPKLILESERMLRNQRYLYDARIKVEQTCADQVDVTVITRELWTLMPEVDFSRTGGQNSSSLGIRDTNLLGWGKRLSMTYNSDEERSGYNFIYEDPNIWGSRYQGRLEYGDNDDGERHYVDLSLPFYSVSTPYSYGMLSYANNRTESLYRDGLVVSQYQQHSKINSAYFATSSQSEQWIRRLSFGIQVEDHQFSDIPATNITRAQDRKLAFPWISAHWLEDNYIKVNNFDSIHRTEDLNLGWNLLTRLGYSPEQISDDDARIVYEASLKKALFQNSQTLWRFNASLRGYWNVEDNEVENAVLSGAVQWHHNTDLTQSWYSLIRINLGDNLTADQQITLGGETGLRGYPLNYQSGNRSVLLSVEKRYYWEYHLLQLFKVGAAAFYDIGHAWYQTRTTPELLGNQDILHNVGIGLRLAPSRANARTVIHLDLAMPINPPDEIDSVQWLMTVKNSF</sequence>
<dbReference type="GO" id="GO:0046819">
    <property type="term" value="P:protein secretion by the type V secretion system"/>
    <property type="evidence" value="ECO:0007669"/>
    <property type="project" value="TreeGrafter"/>
</dbReference>
<dbReference type="EMBL" id="MWPV01000004">
    <property type="protein sequence ID" value="OUL57429.1"/>
    <property type="molecule type" value="Genomic_DNA"/>
</dbReference>
<evidence type="ECO:0008006" key="7">
    <source>
        <dbReference type="Google" id="ProtNLM"/>
    </source>
</evidence>
<evidence type="ECO:0000256" key="2">
    <source>
        <dbReference type="ARBA" id="ARBA00023136"/>
    </source>
</evidence>
<reference evidence="5 6" key="1">
    <citation type="submission" date="2017-02" db="EMBL/GenBank/DDBJ databases">
        <title>Pseudoalteromonas ulvae TC14 Genome.</title>
        <authorList>
            <person name="Molmeret M."/>
        </authorList>
    </citation>
    <scope>NUCLEOTIDE SEQUENCE [LARGE SCALE GENOMIC DNA]</scope>
    <source>
        <strain evidence="5">TC14</strain>
    </source>
</reference>